<accession>A0A1H1JZ07</accession>
<organism evidence="8 9">
    <name type="scientific">Paraburkholderia tuberum</name>
    <dbReference type="NCBI Taxonomy" id="157910"/>
    <lineage>
        <taxon>Bacteria</taxon>
        <taxon>Pseudomonadati</taxon>
        <taxon>Pseudomonadota</taxon>
        <taxon>Betaproteobacteria</taxon>
        <taxon>Burkholderiales</taxon>
        <taxon>Burkholderiaceae</taxon>
        <taxon>Paraburkholderia</taxon>
    </lineage>
</organism>
<evidence type="ECO:0000256" key="3">
    <source>
        <dbReference type="ARBA" id="ARBA00022692"/>
    </source>
</evidence>
<evidence type="ECO:0000313" key="8">
    <source>
        <dbReference type="EMBL" id="SDR55012.1"/>
    </source>
</evidence>
<evidence type="ECO:0000256" key="1">
    <source>
        <dbReference type="ARBA" id="ARBA00004651"/>
    </source>
</evidence>
<proteinExistence type="predicted"/>
<dbReference type="InterPro" id="IPR018076">
    <property type="entry name" value="T2SS_GspF_dom"/>
</dbReference>
<feature type="transmembrane region" description="Helical" evidence="6">
    <location>
        <begin position="119"/>
        <end position="140"/>
    </location>
</feature>
<dbReference type="Gene3D" id="1.20.81.30">
    <property type="entry name" value="Type II secretion system (T2SS), domain F"/>
    <property type="match status" value="1"/>
</dbReference>
<dbReference type="EMBL" id="FNKX01000002">
    <property type="protein sequence ID" value="SDR55012.1"/>
    <property type="molecule type" value="Genomic_DNA"/>
</dbReference>
<feature type="transmembrane region" description="Helical" evidence="6">
    <location>
        <begin position="91"/>
        <end position="113"/>
    </location>
</feature>
<dbReference type="InterPro" id="IPR042094">
    <property type="entry name" value="T2SS_GspF_sf"/>
</dbReference>
<dbReference type="AlphaFoldDB" id="A0A1H1JZ07"/>
<dbReference type="Pfam" id="PF00482">
    <property type="entry name" value="T2SSF"/>
    <property type="match status" value="1"/>
</dbReference>
<feature type="transmembrane region" description="Helical" evidence="6">
    <location>
        <begin position="267"/>
        <end position="286"/>
    </location>
</feature>
<dbReference type="STRING" id="157910.SAMN05445850_5983"/>
<feature type="domain" description="Type II secretion system protein GspF" evidence="7">
    <location>
        <begin position="159"/>
        <end position="283"/>
    </location>
</feature>
<evidence type="ECO:0000256" key="2">
    <source>
        <dbReference type="ARBA" id="ARBA00022475"/>
    </source>
</evidence>
<dbReference type="PANTHER" id="PTHR35007:SF1">
    <property type="entry name" value="PILUS ASSEMBLY PROTEIN"/>
    <property type="match status" value="1"/>
</dbReference>
<evidence type="ECO:0000256" key="5">
    <source>
        <dbReference type="ARBA" id="ARBA00023136"/>
    </source>
</evidence>
<keyword evidence="9" id="KW-1185">Reference proteome</keyword>
<dbReference type="PANTHER" id="PTHR35007">
    <property type="entry name" value="INTEGRAL MEMBRANE PROTEIN-RELATED"/>
    <property type="match status" value="1"/>
</dbReference>
<evidence type="ECO:0000259" key="7">
    <source>
        <dbReference type="Pfam" id="PF00482"/>
    </source>
</evidence>
<evidence type="ECO:0000256" key="6">
    <source>
        <dbReference type="SAM" id="Phobius"/>
    </source>
</evidence>
<comment type="subcellular location">
    <subcellularLocation>
        <location evidence="1">Cell membrane</location>
        <topology evidence="1">Multi-pass membrane protein</topology>
    </subcellularLocation>
</comment>
<keyword evidence="4 6" id="KW-1133">Transmembrane helix</keyword>
<keyword evidence="3 6" id="KW-0812">Transmembrane</keyword>
<keyword evidence="2" id="KW-1003">Cell membrane</keyword>
<gene>
    <name evidence="8" type="ORF">SAMN05445850_5983</name>
</gene>
<reference evidence="9" key="1">
    <citation type="submission" date="2016-10" db="EMBL/GenBank/DDBJ databases">
        <authorList>
            <person name="Varghese N."/>
            <person name="Submissions S."/>
        </authorList>
    </citation>
    <scope>NUCLEOTIDE SEQUENCE [LARGE SCALE GENOMIC DNA]</scope>
    <source>
        <strain evidence="9">DUS833</strain>
    </source>
</reference>
<keyword evidence="5 6" id="KW-0472">Membrane</keyword>
<dbReference type="Proteomes" id="UP000199365">
    <property type="component" value="Unassembled WGS sequence"/>
</dbReference>
<sequence>MSAIVNLATIAAFLCAVIIGIMHMVWQDLRNQRPDALIRARIAAMPAETAFGATASSDVQAIIKGHALGHAEETHIVIAWLRARRDRLRTVAPRGLPVVIAGSIVALGVALAIPRFTSTPAIVQILLALALPVFAAQRIYQMFVDRFREGFLAALPDAIDMIVRAVRAGIPVVKVLPMVAQESTQPLAGEFKRIGDSLQLGMDLGEVLSAAVHRVHVADFSFFCVCLLLQRETGGQLGETLENLAGIVRARREIRQKTKALTAETRITVKILAAIPVLIVVSLYMLNRAYIMLLFTTPTGHSILTFAVTAIVAGVAVINKIANLDTSR</sequence>
<feature type="transmembrane region" description="Helical" evidence="6">
    <location>
        <begin position="6"/>
        <end position="26"/>
    </location>
</feature>
<dbReference type="RefSeq" id="WP_244144958.1">
    <property type="nucleotide sequence ID" value="NZ_FNKX01000002.1"/>
</dbReference>
<protein>
    <submittedName>
        <fullName evidence="8">Flp pilus assembly protein TadB</fullName>
    </submittedName>
</protein>
<evidence type="ECO:0000313" key="9">
    <source>
        <dbReference type="Proteomes" id="UP000199365"/>
    </source>
</evidence>
<feature type="transmembrane region" description="Helical" evidence="6">
    <location>
        <begin position="298"/>
        <end position="318"/>
    </location>
</feature>
<dbReference type="GO" id="GO:0005886">
    <property type="term" value="C:plasma membrane"/>
    <property type="evidence" value="ECO:0007669"/>
    <property type="project" value="UniProtKB-SubCell"/>
</dbReference>
<name>A0A1H1JZ07_9BURK</name>
<evidence type="ECO:0000256" key="4">
    <source>
        <dbReference type="ARBA" id="ARBA00022989"/>
    </source>
</evidence>